<dbReference type="GO" id="GO:0005694">
    <property type="term" value="C:chromosome"/>
    <property type="evidence" value="ECO:0007669"/>
    <property type="project" value="TreeGrafter"/>
</dbReference>
<dbReference type="EC" id="5.6.2.4" evidence="7"/>
<evidence type="ECO:0000256" key="4">
    <source>
        <dbReference type="ARBA" id="ARBA00023125"/>
    </source>
</evidence>
<feature type="compositionally biased region" description="Polar residues" evidence="8">
    <location>
        <begin position="105"/>
        <end position="118"/>
    </location>
</feature>
<keyword evidence="4" id="KW-0238">DNA-binding</keyword>
<dbReference type="GO" id="GO:0043138">
    <property type="term" value="F:3'-5' DNA helicase activity"/>
    <property type="evidence" value="ECO:0007669"/>
    <property type="project" value="UniProtKB-EC"/>
</dbReference>
<evidence type="ECO:0000256" key="7">
    <source>
        <dbReference type="ARBA" id="ARBA00034808"/>
    </source>
</evidence>
<feature type="domain" description="Helicase ATP-binding" evidence="9">
    <location>
        <begin position="182"/>
        <end position="352"/>
    </location>
</feature>
<dbReference type="InterPro" id="IPR001650">
    <property type="entry name" value="Helicase_C-like"/>
</dbReference>
<dbReference type="Proteomes" id="UP001215280">
    <property type="component" value="Unassembled WGS sequence"/>
</dbReference>
<reference evidence="11" key="1">
    <citation type="submission" date="2023-03" db="EMBL/GenBank/DDBJ databases">
        <title>Massive genome expansion in bonnet fungi (Mycena s.s.) driven by repeated elements and novel gene families across ecological guilds.</title>
        <authorList>
            <consortium name="Lawrence Berkeley National Laboratory"/>
            <person name="Harder C.B."/>
            <person name="Miyauchi S."/>
            <person name="Viragh M."/>
            <person name="Kuo A."/>
            <person name="Thoen E."/>
            <person name="Andreopoulos B."/>
            <person name="Lu D."/>
            <person name="Skrede I."/>
            <person name="Drula E."/>
            <person name="Henrissat B."/>
            <person name="Morin E."/>
            <person name="Kohler A."/>
            <person name="Barry K."/>
            <person name="LaButti K."/>
            <person name="Morin E."/>
            <person name="Salamov A."/>
            <person name="Lipzen A."/>
            <person name="Mereny Z."/>
            <person name="Hegedus B."/>
            <person name="Baldrian P."/>
            <person name="Stursova M."/>
            <person name="Weitz H."/>
            <person name="Taylor A."/>
            <person name="Grigoriev I.V."/>
            <person name="Nagy L.G."/>
            <person name="Martin F."/>
            <person name="Kauserud H."/>
        </authorList>
    </citation>
    <scope>NUCLEOTIDE SEQUENCE</scope>
    <source>
        <strain evidence="11">CBHHK188m</strain>
    </source>
</reference>
<dbReference type="AlphaFoldDB" id="A0AAD7IXS4"/>
<dbReference type="PROSITE" id="PS51192">
    <property type="entry name" value="HELICASE_ATP_BIND_1"/>
    <property type="match status" value="1"/>
</dbReference>
<evidence type="ECO:0000313" key="12">
    <source>
        <dbReference type="Proteomes" id="UP001215280"/>
    </source>
</evidence>
<gene>
    <name evidence="11" type="ORF">DFH07DRAFT_774930</name>
</gene>
<comment type="caution">
    <text evidence="11">The sequence shown here is derived from an EMBL/GenBank/DDBJ whole genome shotgun (WGS) entry which is preliminary data.</text>
</comment>
<evidence type="ECO:0000259" key="10">
    <source>
        <dbReference type="PROSITE" id="PS51194"/>
    </source>
</evidence>
<dbReference type="SMART" id="SM00490">
    <property type="entry name" value="HELICc"/>
    <property type="match status" value="1"/>
</dbReference>
<organism evidence="11 12">
    <name type="scientific">Mycena maculata</name>
    <dbReference type="NCBI Taxonomy" id="230809"/>
    <lineage>
        <taxon>Eukaryota</taxon>
        <taxon>Fungi</taxon>
        <taxon>Dikarya</taxon>
        <taxon>Basidiomycota</taxon>
        <taxon>Agaricomycotina</taxon>
        <taxon>Agaricomycetes</taxon>
        <taxon>Agaricomycetidae</taxon>
        <taxon>Agaricales</taxon>
        <taxon>Marasmiineae</taxon>
        <taxon>Mycenaceae</taxon>
        <taxon>Mycena</taxon>
    </lineage>
</organism>
<feature type="compositionally biased region" description="Polar residues" evidence="8">
    <location>
        <begin position="126"/>
        <end position="143"/>
    </location>
</feature>
<keyword evidence="11" id="KW-0347">Helicase</keyword>
<dbReference type="InterPro" id="IPR027417">
    <property type="entry name" value="P-loop_NTPase"/>
</dbReference>
<feature type="domain" description="Helicase C-terminal" evidence="10">
    <location>
        <begin position="374"/>
        <end position="560"/>
    </location>
</feature>
<dbReference type="Gene3D" id="3.40.50.300">
    <property type="entry name" value="P-loop containing nucleotide triphosphate hydrolases"/>
    <property type="match status" value="2"/>
</dbReference>
<dbReference type="GO" id="GO:0009378">
    <property type="term" value="F:four-way junction helicase activity"/>
    <property type="evidence" value="ECO:0007669"/>
    <property type="project" value="TreeGrafter"/>
</dbReference>
<dbReference type="InterPro" id="IPR014001">
    <property type="entry name" value="Helicase_ATP-bd"/>
</dbReference>
<evidence type="ECO:0000259" key="9">
    <source>
        <dbReference type="PROSITE" id="PS51192"/>
    </source>
</evidence>
<keyword evidence="3" id="KW-0067">ATP-binding</keyword>
<protein>
    <recommendedName>
        <fullName evidence="7">DNA 3'-5' helicase</fullName>
        <ecNumber evidence="7">5.6.2.4</ecNumber>
    </recommendedName>
</protein>
<feature type="region of interest" description="Disordered" evidence="8">
    <location>
        <begin position="103"/>
        <end position="143"/>
    </location>
</feature>
<dbReference type="GO" id="GO:0000724">
    <property type="term" value="P:double-strand break repair via homologous recombination"/>
    <property type="evidence" value="ECO:0007669"/>
    <property type="project" value="TreeGrafter"/>
</dbReference>
<dbReference type="Pfam" id="PF00271">
    <property type="entry name" value="Helicase_C"/>
    <property type="match status" value="1"/>
</dbReference>
<proteinExistence type="inferred from homology"/>
<dbReference type="PANTHER" id="PTHR13710">
    <property type="entry name" value="DNA HELICASE RECQ FAMILY MEMBER"/>
    <property type="match status" value="1"/>
</dbReference>
<keyword evidence="2" id="KW-0547">Nucleotide-binding</keyword>
<evidence type="ECO:0000256" key="1">
    <source>
        <dbReference type="ARBA" id="ARBA00005446"/>
    </source>
</evidence>
<dbReference type="PROSITE" id="PS51194">
    <property type="entry name" value="HELICASE_CTER"/>
    <property type="match status" value="1"/>
</dbReference>
<evidence type="ECO:0000313" key="11">
    <source>
        <dbReference type="EMBL" id="KAJ7750919.1"/>
    </source>
</evidence>
<accession>A0AAD7IXS4</accession>
<evidence type="ECO:0000256" key="2">
    <source>
        <dbReference type="ARBA" id="ARBA00022741"/>
    </source>
</evidence>
<dbReference type="Pfam" id="PF00270">
    <property type="entry name" value="DEAD"/>
    <property type="match status" value="1"/>
</dbReference>
<evidence type="ECO:0000256" key="8">
    <source>
        <dbReference type="SAM" id="MobiDB-lite"/>
    </source>
</evidence>
<keyword evidence="11" id="KW-0378">Hydrolase</keyword>
<dbReference type="SMART" id="SM00487">
    <property type="entry name" value="DEXDc"/>
    <property type="match status" value="1"/>
</dbReference>
<dbReference type="EMBL" id="JARJLG010000080">
    <property type="protein sequence ID" value="KAJ7750919.1"/>
    <property type="molecule type" value="Genomic_DNA"/>
</dbReference>
<dbReference type="GO" id="GO:0005737">
    <property type="term" value="C:cytoplasm"/>
    <property type="evidence" value="ECO:0007669"/>
    <property type="project" value="TreeGrafter"/>
</dbReference>
<name>A0AAD7IXS4_9AGAR</name>
<sequence>MFYRWGLPNWAEYKCLGAPSKAGHKVPLQCWFFPDPVALHTAALWALSSGTHQYRLAYSLCSPSYALSRRGSVLVNHVGPCMASNNEALANWPPIRVHGPYMATPAQTPLRTPSTDPKTPSYRPFSLNNPGSSRQKAFNLSKPTPLSSIPALDPTEWNTLALESHAIPIQAQLHSYQIQISNLVLMRRWDAVVIAPTGSGKSLSWTLPLLARKEGISLVITPFTSLGLDGQISNNCDGILSLFIYSDQNTQEDFEKVATGEMLVVYVCPEMLESLSFARLIHSKSWQGRISGIYIDEAHLIHQTHVWQPPYSRIYLLRNIIGHDTPLIALSATCPEQYRNSLVMFAGLHPNYTLINLGNFRPELSTIILPMKHDISSFLDLAFILPFGCSESSLAKVKSIVYCDDLDLLTKMFWWAFSRAASMGIPTHAIDIIHSGLSARHQELALDAFRDGPTSILLGSSKISAGMNFPGVRRVIQYKCADLTVPDVDQRRGRGARRKGESAVGIIFVEPRMWRGGDFSIQNPGDQDPGMIELIQSEDCIEEIIQRRLENPPHVRHHSCDCCNHCDPSLHPGREYQWIEVNPAPSTDPTPTVKSTDAQRESVYHRLIQWRLQHWRSDWRDRWPSYGPKALIPDSDLEDLAKHTSKIFSVEDMRQYTHIVHWSFVGSLIFFPK</sequence>
<evidence type="ECO:0000256" key="6">
    <source>
        <dbReference type="ARBA" id="ARBA00034617"/>
    </source>
</evidence>
<keyword evidence="5" id="KW-0413">Isomerase</keyword>
<dbReference type="PANTHER" id="PTHR13710:SF105">
    <property type="entry name" value="ATP-DEPENDENT DNA HELICASE Q1"/>
    <property type="match status" value="1"/>
</dbReference>
<keyword evidence="12" id="KW-1185">Reference proteome</keyword>
<comment type="catalytic activity">
    <reaction evidence="6">
        <text>Couples ATP hydrolysis with the unwinding of duplex DNA by translocating in the 3'-5' direction.</text>
        <dbReference type="EC" id="5.6.2.4"/>
    </reaction>
</comment>
<dbReference type="InterPro" id="IPR011545">
    <property type="entry name" value="DEAD/DEAH_box_helicase_dom"/>
</dbReference>
<dbReference type="SUPFAM" id="SSF52540">
    <property type="entry name" value="P-loop containing nucleoside triphosphate hydrolases"/>
    <property type="match status" value="1"/>
</dbReference>
<comment type="similarity">
    <text evidence="1">Belongs to the helicase family. RecQ subfamily.</text>
</comment>
<dbReference type="GO" id="GO:0005524">
    <property type="term" value="F:ATP binding"/>
    <property type="evidence" value="ECO:0007669"/>
    <property type="project" value="UniProtKB-KW"/>
</dbReference>
<dbReference type="GO" id="GO:0003677">
    <property type="term" value="F:DNA binding"/>
    <property type="evidence" value="ECO:0007669"/>
    <property type="project" value="UniProtKB-KW"/>
</dbReference>
<evidence type="ECO:0000256" key="5">
    <source>
        <dbReference type="ARBA" id="ARBA00023235"/>
    </source>
</evidence>
<evidence type="ECO:0000256" key="3">
    <source>
        <dbReference type="ARBA" id="ARBA00022840"/>
    </source>
</evidence>